<evidence type="ECO:0000313" key="7">
    <source>
        <dbReference type="EMBL" id="PSB35589.1"/>
    </source>
</evidence>
<reference evidence="8" key="1">
    <citation type="submission" date="2018-02" db="EMBL/GenBank/DDBJ databases">
        <authorList>
            <person name="Moore K."/>
            <person name="Momper L."/>
        </authorList>
    </citation>
    <scope>NUCLEOTIDE SEQUENCE [LARGE SCALE GENOMIC DNA]</scope>
    <source>
        <strain evidence="8">ULC18</strain>
    </source>
</reference>
<evidence type="ECO:0000259" key="5">
    <source>
        <dbReference type="SMART" id="SM00062"/>
    </source>
</evidence>
<comment type="similarity">
    <text evidence="1 4">Belongs to the bacterial solute-binding protein 3 family.</text>
</comment>
<dbReference type="RefSeq" id="WP_106254439.1">
    <property type="nucleotide sequence ID" value="NZ_CAWNSW010000020.1"/>
</dbReference>
<dbReference type="PANTHER" id="PTHR30085">
    <property type="entry name" value="AMINO ACID ABC TRANSPORTER PERMEASE"/>
    <property type="match status" value="1"/>
</dbReference>
<evidence type="ECO:0000259" key="6">
    <source>
        <dbReference type="SMART" id="SM00079"/>
    </source>
</evidence>
<dbReference type="InterPro" id="IPR001638">
    <property type="entry name" value="Solute-binding_3/MltF_N"/>
</dbReference>
<dbReference type="GO" id="GO:0016020">
    <property type="term" value="C:membrane"/>
    <property type="evidence" value="ECO:0007669"/>
    <property type="project" value="InterPro"/>
</dbReference>
<dbReference type="InterPro" id="IPR001320">
    <property type="entry name" value="Iontro_rcpt_C"/>
</dbReference>
<keyword evidence="3" id="KW-0732">Signal</keyword>
<evidence type="ECO:0000256" key="3">
    <source>
        <dbReference type="ARBA" id="ARBA00022729"/>
    </source>
</evidence>
<comment type="caution">
    <text evidence="7">The sequence shown here is derived from an EMBL/GenBank/DDBJ whole genome shotgun (WGS) entry which is preliminary data.</text>
</comment>
<dbReference type="Proteomes" id="UP000239576">
    <property type="component" value="Unassembled WGS sequence"/>
</dbReference>
<dbReference type="Pfam" id="PF00497">
    <property type="entry name" value="SBP_bac_3"/>
    <property type="match status" value="1"/>
</dbReference>
<evidence type="ECO:0000256" key="1">
    <source>
        <dbReference type="ARBA" id="ARBA00010333"/>
    </source>
</evidence>
<dbReference type="Gene3D" id="3.40.190.10">
    <property type="entry name" value="Periplasmic binding protein-like II"/>
    <property type="match status" value="2"/>
</dbReference>
<feature type="domain" description="Solute-binding protein family 3/N-terminal" evidence="5">
    <location>
        <begin position="41"/>
        <end position="262"/>
    </location>
</feature>
<organism evidence="7 8">
    <name type="scientific">Stenomitos frigidus ULC18</name>
    <dbReference type="NCBI Taxonomy" id="2107698"/>
    <lineage>
        <taxon>Bacteria</taxon>
        <taxon>Bacillati</taxon>
        <taxon>Cyanobacteriota</taxon>
        <taxon>Cyanophyceae</taxon>
        <taxon>Leptolyngbyales</taxon>
        <taxon>Leptolyngbyaceae</taxon>
        <taxon>Stenomitos</taxon>
    </lineage>
</organism>
<name>A0A2T1ES76_9CYAN</name>
<dbReference type="EMBL" id="PVWK01000008">
    <property type="protein sequence ID" value="PSB35589.1"/>
    <property type="molecule type" value="Genomic_DNA"/>
</dbReference>
<sequence>MAMKLSALISGVLGFSFVGALFPVLSFCAAADLQTIQQRGRLIVAVKADLRPLGFRENNSQLKGLEIDIAQRLAQDLLGRKDALELQAVNNSDRLAAVLEGKADIAIAHVTGTSVRSRLVSFSVPYYLDGTALVTRDSSVQRMADVGKRTIAVLDGSSTIATLRYRLPEANLISVPSYQAAHALLEKNEVIAFAADASVLTGWVQEFPSYRLLTPTLSAEPLCIVMPKGLQYEDLRSQINQIISRWIAEGWLQERAKYWGLP</sequence>
<dbReference type="PANTHER" id="PTHR30085:SF6">
    <property type="entry name" value="ABC TRANSPORTER GLUTAMINE-BINDING PROTEIN GLNH"/>
    <property type="match status" value="1"/>
</dbReference>
<proteinExistence type="inferred from homology"/>
<dbReference type="InterPro" id="IPR018313">
    <property type="entry name" value="SBP_3_CS"/>
</dbReference>
<accession>A0A2T1ES76</accession>
<feature type="domain" description="Ionotropic glutamate receptor C-terminal" evidence="6">
    <location>
        <begin position="41"/>
        <end position="262"/>
    </location>
</feature>
<dbReference type="OrthoDB" id="457005at2"/>
<gene>
    <name evidence="7" type="ORF">C7B82_00945</name>
</gene>
<dbReference type="InterPro" id="IPR051455">
    <property type="entry name" value="Bact_solute-bind_prot3"/>
</dbReference>
<protein>
    <submittedName>
        <fullName evidence="7">ABC transporter substrate-binding protein</fullName>
    </submittedName>
</protein>
<keyword evidence="8" id="KW-1185">Reference proteome</keyword>
<reference evidence="7 8" key="2">
    <citation type="submission" date="2018-03" db="EMBL/GenBank/DDBJ databases">
        <title>The ancient ancestry and fast evolution of plastids.</title>
        <authorList>
            <person name="Moore K.R."/>
            <person name="Magnabosco C."/>
            <person name="Momper L."/>
            <person name="Gold D.A."/>
            <person name="Bosak T."/>
            <person name="Fournier G.P."/>
        </authorList>
    </citation>
    <scope>NUCLEOTIDE SEQUENCE [LARGE SCALE GENOMIC DNA]</scope>
    <source>
        <strain evidence="7 8">ULC18</strain>
    </source>
</reference>
<evidence type="ECO:0000256" key="4">
    <source>
        <dbReference type="RuleBase" id="RU003744"/>
    </source>
</evidence>
<dbReference type="AlphaFoldDB" id="A0A2T1ES76"/>
<dbReference type="GO" id="GO:0005576">
    <property type="term" value="C:extracellular region"/>
    <property type="evidence" value="ECO:0007669"/>
    <property type="project" value="TreeGrafter"/>
</dbReference>
<dbReference type="GO" id="GO:0030288">
    <property type="term" value="C:outer membrane-bounded periplasmic space"/>
    <property type="evidence" value="ECO:0007669"/>
    <property type="project" value="TreeGrafter"/>
</dbReference>
<dbReference type="PROSITE" id="PS01039">
    <property type="entry name" value="SBP_BACTERIAL_3"/>
    <property type="match status" value="1"/>
</dbReference>
<dbReference type="SUPFAM" id="SSF53850">
    <property type="entry name" value="Periplasmic binding protein-like II"/>
    <property type="match status" value="1"/>
</dbReference>
<dbReference type="SMART" id="SM00079">
    <property type="entry name" value="PBPe"/>
    <property type="match status" value="1"/>
</dbReference>
<dbReference type="GO" id="GO:0006865">
    <property type="term" value="P:amino acid transport"/>
    <property type="evidence" value="ECO:0007669"/>
    <property type="project" value="TreeGrafter"/>
</dbReference>
<keyword evidence="2" id="KW-0813">Transport</keyword>
<evidence type="ECO:0000313" key="8">
    <source>
        <dbReference type="Proteomes" id="UP000239576"/>
    </source>
</evidence>
<evidence type="ECO:0000256" key="2">
    <source>
        <dbReference type="ARBA" id="ARBA00022448"/>
    </source>
</evidence>
<dbReference type="GO" id="GO:0015276">
    <property type="term" value="F:ligand-gated monoatomic ion channel activity"/>
    <property type="evidence" value="ECO:0007669"/>
    <property type="project" value="InterPro"/>
</dbReference>
<dbReference type="SMART" id="SM00062">
    <property type="entry name" value="PBPb"/>
    <property type="match status" value="1"/>
</dbReference>